<dbReference type="GO" id="GO:0006779">
    <property type="term" value="P:porphyrin-containing compound biosynthetic process"/>
    <property type="evidence" value="ECO:0007669"/>
    <property type="project" value="InterPro"/>
</dbReference>
<dbReference type="STRING" id="720554.Clocl_2303"/>
<dbReference type="InterPro" id="IPR052024">
    <property type="entry name" value="Methanogen_methyltrans"/>
</dbReference>
<dbReference type="PANTHER" id="PTHR47099">
    <property type="entry name" value="METHYLCOBAMIDE:COM METHYLTRANSFERASE MTBA"/>
    <property type="match status" value="1"/>
</dbReference>
<dbReference type="GO" id="GO:0004853">
    <property type="term" value="F:uroporphyrinogen decarboxylase activity"/>
    <property type="evidence" value="ECO:0007669"/>
    <property type="project" value="InterPro"/>
</dbReference>
<reference evidence="3" key="1">
    <citation type="submission" date="2011-12" db="EMBL/GenBank/DDBJ databases">
        <title>Complete sequence of Clostridium clariflavum DSM 19732.</title>
        <authorList>
            <consortium name="US DOE Joint Genome Institute"/>
            <person name="Lucas S."/>
            <person name="Han J."/>
            <person name="Lapidus A."/>
            <person name="Cheng J.-F."/>
            <person name="Goodwin L."/>
            <person name="Pitluck S."/>
            <person name="Peters L."/>
            <person name="Teshima H."/>
            <person name="Detter J.C."/>
            <person name="Han C."/>
            <person name="Tapia R."/>
            <person name="Land M."/>
            <person name="Hauser L."/>
            <person name="Kyrpides N."/>
            <person name="Ivanova N."/>
            <person name="Pagani I."/>
            <person name="Kitzmiller T."/>
            <person name="Lynd L."/>
            <person name="Izquierdo J."/>
            <person name="Woyke T."/>
        </authorList>
    </citation>
    <scope>NUCLEOTIDE SEQUENCE [LARGE SCALE GENOMIC DNA]</scope>
    <source>
        <strain evidence="3">DSM 19732 / NBRC 101661 / EBR45</strain>
    </source>
</reference>
<dbReference type="CDD" id="cd03465">
    <property type="entry name" value="URO-D_like"/>
    <property type="match status" value="1"/>
</dbReference>
<proteinExistence type="predicted"/>
<dbReference type="InterPro" id="IPR000257">
    <property type="entry name" value="Uroporphyrinogen_deCOase"/>
</dbReference>
<name>G8LYC1_ACECE</name>
<dbReference type="PANTHER" id="PTHR47099:SF1">
    <property type="entry name" value="METHYLCOBAMIDE:COM METHYLTRANSFERASE MTBA"/>
    <property type="match status" value="1"/>
</dbReference>
<dbReference type="Pfam" id="PF01208">
    <property type="entry name" value="URO-D"/>
    <property type="match status" value="1"/>
</dbReference>
<dbReference type="SUPFAM" id="SSF51726">
    <property type="entry name" value="UROD/MetE-like"/>
    <property type="match status" value="1"/>
</dbReference>
<dbReference type="OrthoDB" id="9780425at2"/>
<accession>G8LYC1</accession>
<gene>
    <name evidence="2" type="ordered locus">Clocl_2303</name>
</gene>
<dbReference type="InterPro" id="IPR038071">
    <property type="entry name" value="UROD/MetE-like_sf"/>
</dbReference>
<evidence type="ECO:0000313" key="2">
    <source>
        <dbReference type="EMBL" id="AEV68890.1"/>
    </source>
</evidence>
<evidence type="ECO:0000259" key="1">
    <source>
        <dbReference type="Pfam" id="PF01208"/>
    </source>
</evidence>
<protein>
    <submittedName>
        <fullName evidence="2">Uroporphyrinogen-III decarboxylase</fullName>
    </submittedName>
</protein>
<reference evidence="2 3" key="2">
    <citation type="journal article" date="2012" name="Stand. Genomic Sci.">
        <title>Complete Genome Sequence of Clostridium clariflavum DSM 19732.</title>
        <authorList>
            <person name="Izquierdo J.A."/>
            <person name="Goodwin L."/>
            <person name="Davenport K.W."/>
            <person name="Teshima H."/>
            <person name="Bruce D."/>
            <person name="Detter C."/>
            <person name="Tapia R."/>
            <person name="Han S."/>
            <person name="Land M."/>
            <person name="Hauser L."/>
            <person name="Jeffries C.D."/>
            <person name="Han J."/>
            <person name="Pitluck S."/>
            <person name="Nolan M."/>
            <person name="Chen A."/>
            <person name="Huntemann M."/>
            <person name="Mavromatis K."/>
            <person name="Mikhailova N."/>
            <person name="Liolios K."/>
            <person name="Woyke T."/>
            <person name="Lynd L.R."/>
        </authorList>
    </citation>
    <scope>NUCLEOTIDE SEQUENCE [LARGE SCALE GENOMIC DNA]</scope>
    <source>
        <strain evidence="3">DSM 19732 / NBRC 101661 / EBR45</strain>
    </source>
</reference>
<evidence type="ECO:0000313" key="3">
    <source>
        <dbReference type="Proteomes" id="UP000005435"/>
    </source>
</evidence>
<feature type="domain" description="Uroporphyrinogen decarboxylase (URO-D)" evidence="1">
    <location>
        <begin position="12"/>
        <end position="348"/>
    </location>
</feature>
<dbReference type="EMBL" id="CP003065">
    <property type="protein sequence ID" value="AEV68890.1"/>
    <property type="molecule type" value="Genomic_DNA"/>
</dbReference>
<sequence length="359" mass="39288">MSTVEIKKDQMTAKERMKAFAEGKPYDRIPCNLFIGDHAARLIGAKVSDLHLSVEKAVEAQIAAHEIYETEGAVVGPGLGGIAEAIGSKLEFPDNGAPFVSDYVVKEYEDLDRLSIPNPRTGGRFSIILEAAERLVEALGHKIPVAISVPGPFSTSGNLRGTEKFMKDLYKNPEFAHKLLRLATDTTIAFVREAAKLDVNINIGEPSASGSLISRKQFKEFAFPYLKELVDEIKALGKPAPSLHICGNSKNIWDYMADTGAGLLSIDDKVDLEEAKHAVGDRVVLVGNIRPTETMYLGKPKDVEENVKECLKKAYDNPKGYILALGCGLPIPTPPENIHALRDSARKYGQYPLNPENFN</sequence>
<dbReference type="RefSeq" id="WP_014255469.1">
    <property type="nucleotide sequence ID" value="NC_016627.1"/>
</dbReference>
<keyword evidence="3" id="KW-1185">Reference proteome</keyword>
<dbReference type="Proteomes" id="UP000005435">
    <property type="component" value="Chromosome"/>
</dbReference>
<dbReference type="Gene3D" id="3.20.20.210">
    <property type="match status" value="1"/>
</dbReference>
<dbReference type="KEGG" id="ccl:Clocl_2303"/>
<dbReference type="HOGENOM" id="CLU_040933_2_0_9"/>
<dbReference type="AlphaFoldDB" id="G8LYC1"/>
<organism evidence="2 3">
    <name type="scientific">Acetivibrio clariflavus (strain DSM 19732 / NBRC 101661 / EBR45)</name>
    <name type="common">Clostridium clariflavum</name>
    <dbReference type="NCBI Taxonomy" id="720554"/>
    <lineage>
        <taxon>Bacteria</taxon>
        <taxon>Bacillati</taxon>
        <taxon>Bacillota</taxon>
        <taxon>Clostridia</taxon>
        <taxon>Eubacteriales</taxon>
        <taxon>Oscillospiraceae</taxon>
        <taxon>Acetivibrio</taxon>
    </lineage>
</organism>
<dbReference type="eggNOG" id="COG0407">
    <property type="taxonomic scope" value="Bacteria"/>
</dbReference>